<dbReference type="PIRSF" id="PIRSF027386">
    <property type="entry name" value="UCP027386_ABC_sbc_TM0202"/>
    <property type="match status" value="1"/>
</dbReference>
<evidence type="ECO:0000259" key="2">
    <source>
        <dbReference type="Pfam" id="PF09084"/>
    </source>
</evidence>
<accession>A0A8J6IZK5</accession>
<organism evidence="3 4">
    <name type="scientific">Flintibacter faecis</name>
    <dbReference type="NCBI Taxonomy" id="2763047"/>
    <lineage>
        <taxon>Bacteria</taxon>
        <taxon>Bacillati</taxon>
        <taxon>Bacillota</taxon>
        <taxon>Clostridia</taxon>
        <taxon>Eubacteriales</taxon>
        <taxon>Flintibacter</taxon>
    </lineage>
</organism>
<feature type="chain" id="PRO_5039555890" evidence="1">
    <location>
        <begin position="20"/>
        <end position="350"/>
    </location>
</feature>
<dbReference type="InterPro" id="IPR027024">
    <property type="entry name" value="UCP027386_ABC_sbc_TM0202"/>
</dbReference>
<feature type="signal peptide" evidence="1">
    <location>
        <begin position="1"/>
        <end position="19"/>
    </location>
</feature>
<dbReference type="RefSeq" id="WP_186878676.1">
    <property type="nucleotide sequence ID" value="NZ_JACOPN010000005.1"/>
</dbReference>
<evidence type="ECO:0000256" key="1">
    <source>
        <dbReference type="SAM" id="SignalP"/>
    </source>
</evidence>
<dbReference type="PANTHER" id="PTHR30024">
    <property type="entry name" value="ALIPHATIC SULFONATES-BINDING PROTEIN-RELATED"/>
    <property type="match status" value="1"/>
</dbReference>
<evidence type="ECO:0000313" key="3">
    <source>
        <dbReference type="EMBL" id="MBC5717448.1"/>
    </source>
</evidence>
<reference evidence="3" key="1">
    <citation type="submission" date="2020-08" db="EMBL/GenBank/DDBJ databases">
        <title>Genome public.</title>
        <authorList>
            <person name="Liu C."/>
            <person name="Sun Q."/>
        </authorList>
    </citation>
    <scope>NUCLEOTIDE SEQUENCE</scope>
    <source>
        <strain evidence="3">BX5</strain>
    </source>
</reference>
<name>A0A8J6IZK5_9FIRM</name>
<protein>
    <submittedName>
        <fullName evidence="3">ABC transporter substrate-binding protein</fullName>
    </submittedName>
</protein>
<dbReference type="EMBL" id="JACOPN010000005">
    <property type="protein sequence ID" value="MBC5717448.1"/>
    <property type="molecule type" value="Genomic_DNA"/>
</dbReference>
<dbReference type="Proteomes" id="UP000602260">
    <property type="component" value="Unassembled WGS sequence"/>
</dbReference>
<keyword evidence="1" id="KW-0732">Signal</keyword>
<keyword evidence="4" id="KW-1185">Reference proteome</keyword>
<proteinExistence type="predicted"/>
<dbReference type="Gene3D" id="3.40.190.10">
    <property type="entry name" value="Periplasmic binding protein-like II"/>
    <property type="match status" value="2"/>
</dbReference>
<sequence>MKKTLSLLLAAAMTLSLLASCGSKNNNDASQSAAGSGSASASQSQQGVEKTGVNFMALSGPTGVGAAYLMKYYSAETSPADCPVALNSTVVADNKEVTDALVNGTADIAAVATNVAANLAAKTDGGIQVLAVNTLGVLYILEKGDSVQSMADLAGKTVYATGQGANPEYVLNYLLTQNGVDPSQVDIQWMTAQEVTAQMASGDSAICMLPVPAATALMMKDQGVRQALSLSDEWDKLGQGSLAMGCVVGRTQFIEEHPETVDAFLDLYGDSITFMSDEHGVAGAAALVGELGITANEQIAQKAIPQCNLTFLTGADMKATLEEYYQVLFQADPASIGGSMPYDAFYYGAE</sequence>
<comment type="caution">
    <text evidence="3">The sequence shown here is derived from an EMBL/GenBank/DDBJ whole genome shotgun (WGS) entry which is preliminary data.</text>
</comment>
<evidence type="ECO:0000313" key="4">
    <source>
        <dbReference type="Proteomes" id="UP000602260"/>
    </source>
</evidence>
<dbReference type="PANTHER" id="PTHR30024:SF46">
    <property type="entry name" value="ABC TRANSPORTER, SUBSTRATE-BINDING LIPOPROTEIN"/>
    <property type="match status" value="1"/>
</dbReference>
<dbReference type="SUPFAM" id="SSF53850">
    <property type="entry name" value="Periplasmic binding protein-like II"/>
    <property type="match status" value="1"/>
</dbReference>
<dbReference type="PROSITE" id="PS51257">
    <property type="entry name" value="PROKAR_LIPOPROTEIN"/>
    <property type="match status" value="1"/>
</dbReference>
<gene>
    <name evidence="3" type="ORF">H8S55_08965</name>
</gene>
<dbReference type="AlphaFoldDB" id="A0A8J6IZK5"/>
<dbReference type="InterPro" id="IPR015168">
    <property type="entry name" value="SsuA/THI5"/>
</dbReference>
<dbReference type="Pfam" id="PF09084">
    <property type="entry name" value="NMT1"/>
    <property type="match status" value="1"/>
</dbReference>
<feature type="domain" description="SsuA/THI5-like" evidence="2">
    <location>
        <begin position="92"/>
        <end position="275"/>
    </location>
</feature>